<feature type="domain" description="N-acetyltransferase" evidence="2">
    <location>
        <begin position="200"/>
        <end position="339"/>
    </location>
</feature>
<dbReference type="Pfam" id="PF13508">
    <property type="entry name" value="Acetyltransf_7"/>
    <property type="match status" value="1"/>
</dbReference>
<dbReference type="EMBL" id="JAEPRB010000150">
    <property type="protein sequence ID" value="KAG2220171.1"/>
    <property type="molecule type" value="Genomic_DNA"/>
</dbReference>
<dbReference type="PROSITE" id="PS51186">
    <property type="entry name" value="GNAT"/>
    <property type="match status" value="1"/>
</dbReference>
<evidence type="ECO:0000259" key="2">
    <source>
        <dbReference type="PROSITE" id="PS51186"/>
    </source>
</evidence>
<accession>A0A8H7S293</accession>
<proteinExistence type="predicted"/>
<dbReference type="InterPro" id="IPR016181">
    <property type="entry name" value="Acyl_CoA_acyltransferase"/>
</dbReference>
<evidence type="ECO:0000313" key="4">
    <source>
        <dbReference type="Proteomes" id="UP000646827"/>
    </source>
</evidence>
<feature type="compositionally biased region" description="Basic and acidic residues" evidence="1">
    <location>
        <begin position="1"/>
        <end position="14"/>
    </location>
</feature>
<evidence type="ECO:0000256" key="1">
    <source>
        <dbReference type="SAM" id="MobiDB-lite"/>
    </source>
</evidence>
<dbReference type="FunFam" id="3.40.630.30:FF:000013">
    <property type="entry name" value="cysteine-rich protein 2-binding protein-like"/>
    <property type="match status" value="1"/>
</dbReference>
<protein>
    <recommendedName>
        <fullName evidence="2">N-acetyltransferase domain-containing protein</fullName>
    </recommendedName>
</protein>
<organism evidence="3 4">
    <name type="scientific">Circinella minor</name>
    <dbReference type="NCBI Taxonomy" id="1195481"/>
    <lineage>
        <taxon>Eukaryota</taxon>
        <taxon>Fungi</taxon>
        <taxon>Fungi incertae sedis</taxon>
        <taxon>Mucoromycota</taxon>
        <taxon>Mucoromycotina</taxon>
        <taxon>Mucoromycetes</taxon>
        <taxon>Mucorales</taxon>
        <taxon>Lichtheimiaceae</taxon>
        <taxon>Circinella</taxon>
    </lineage>
</organism>
<dbReference type="SUPFAM" id="SSF55729">
    <property type="entry name" value="Acyl-CoA N-acyltransferases (Nat)"/>
    <property type="match status" value="1"/>
</dbReference>
<dbReference type="GO" id="GO:0004402">
    <property type="term" value="F:histone acetyltransferase activity"/>
    <property type="evidence" value="ECO:0007669"/>
    <property type="project" value="TreeGrafter"/>
</dbReference>
<keyword evidence="4" id="KW-1185">Reference proteome</keyword>
<dbReference type="AlphaFoldDB" id="A0A8H7S293"/>
<dbReference type="OrthoDB" id="4080456at2759"/>
<feature type="region of interest" description="Disordered" evidence="1">
    <location>
        <begin position="1"/>
        <end position="22"/>
    </location>
</feature>
<sequence length="339" mass="39424">EEKEKSQEKPKEVPAPKLTQNTVLTQQEEWQLLQKFENSSKQLPSTAIRYQRKLAIRRLKRNLGLKVFDLDAYVTRQLRSRSELVPLSKNMPPKTSTTTSVSSADKKKESEDTLSKEFEKITHTPYNCSFARRVYGALRQESAVTRDQPWLSSWNGRKLRPFIRRDYQSRPPMMQILHEIQACAGKPLRPPPKCEYTASIDYVYFQPQHLNQVNTMLRRSFWEGVDVSESLLFPEFSIVALYKQVVIGCAFMTPEAYITYFAVSPGWNGAGIGQFMLYHLFQTAISKDITLHVSANNNAMILYQKFGFKPEEFIVDFYDKYLPPDSVYSKNAFFLRLRR</sequence>
<reference evidence="3 4" key="1">
    <citation type="submission" date="2020-12" db="EMBL/GenBank/DDBJ databases">
        <title>Metabolic potential, ecology and presence of endohyphal bacteria is reflected in genomic diversity of Mucoromycotina.</title>
        <authorList>
            <person name="Muszewska A."/>
            <person name="Okrasinska A."/>
            <person name="Steczkiewicz K."/>
            <person name="Drgas O."/>
            <person name="Orlowska M."/>
            <person name="Perlinska-Lenart U."/>
            <person name="Aleksandrzak-Piekarczyk T."/>
            <person name="Szatraj K."/>
            <person name="Zielenkiewicz U."/>
            <person name="Pilsyk S."/>
            <person name="Malc E."/>
            <person name="Mieczkowski P."/>
            <person name="Kruszewska J.S."/>
            <person name="Biernat P."/>
            <person name="Pawlowska J."/>
        </authorList>
    </citation>
    <scope>NUCLEOTIDE SEQUENCE [LARGE SCALE GENOMIC DNA]</scope>
    <source>
        <strain evidence="3 4">CBS 142.35</strain>
    </source>
</reference>
<feature type="compositionally biased region" description="Low complexity" evidence="1">
    <location>
        <begin position="94"/>
        <end position="103"/>
    </location>
</feature>
<dbReference type="CDD" id="cd04301">
    <property type="entry name" value="NAT_SF"/>
    <property type="match status" value="1"/>
</dbReference>
<feature type="non-terminal residue" evidence="3">
    <location>
        <position position="339"/>
    </location>
</feature>
<dbReference type="Gene3D" id="3.40.630.30">
    <property type="match status" value="1"/>
</dbReference>
<comment type="caution">
    <text evidence="3">The sequence shown here is derived from an EMBL/GenBank/DDBJ whole genome shotgun (WGS) entry which is preliminary data.</text>
</comment>
<dbReference type="InterPro" id="IPR000182">
    <property type="entry name" value="GNAT_dom"/>
</dbReference>
<name>A0A8H7S293_9FUNG</name>
<dbReference type="PANTHER" id="PTHR20916">
    <property type="entry name" value="CYSTEINE AND GLYCINE-RICH PROTEIN 2 BINDING PROTEIN"/>
    <property type="match status" value="1"/>
</dbReference>
<dbReference type="Proteomes" id="UP000646827">
    <property type="component" value="Unassembled WGS sequence"/>
</dbReference>
<gene>
    <name evidence="3" type="ORF">INT45_013869</name>
</gene>
<feature type="region of interest" description="Disordered" evidence="1">
    <location>
        <begin position="84"/>
        <end position="111"/>
    </location>
</feature>
<evidence type="ECO:0000313" key="3">
    <source>
        <dbReference type="EMBL" id="KAG2220171.1"/>
    </source>
</evidence>
<dbReference type="PANTHER" id="PTHR20916:SF26">
    <property type="entry name" value="CYSTEINE-RICH PROTEIN 2-BINDING PROTEIN"/>
    <property type="match status" value="1"/>
</dbReference>